<evidence type="ECO:0000313" key="5">
    <source>
        <dbReference type="Proteomes" id="UP000642876"/>
    </source>
</evidence>
<evidence type="ECO:0000256" key="1">
    <source>
        <dbReference type="SAM" id="Phobius"/>
    </source>
</evidence>
<dbReference type="KEGG" id="cluj:IAU68_01610"/>
<dbReference type="RefSeq" id="WP_171194359.1">
    <property type="nucleotide sequence ID" value="NZ_CP061032.1"/>
</dbReference>
<evidence type="ECO:0000313" key="2">
    <source>
        <dbReference type="EMBL" id="MBC3178941.1"/>
    </source>
</evidence>
<dbReference type="EMBL" id="JACMYE010000005">
    <property type="protein sequence ID" value="MBC3178941.1"/>
    <property type="molecule type" value="Genomic_DNA"/>
</dbReference>
<accession>A0A7H0JZP7</accession>
<organism evidence="3 4">
    <name type="scientific">Corynebacterium lujinxingii</name>
    <dbReference type="NCBI Taxonomy" id="2763010"/>
    <lineage>
        <taxon>Bacteria</taxon>
        <taxon>Bacillati</taxon>
        <taxon>Actinomycetota</taxon>
        <taxon>Actinomycetes</taxon>
        <taxon>Mycobacteriales</taxon>
        <taxon>Corynebacteriaceae</taxon>
        <taxon>Corynebacterium</taxon>
    </lineage>
</organism>
<keyword evidence="1" id="KW-0472">Membrane</keyword>
<reference evidence="4 5" key="1">
    <citation type="submission" date="2020-08" db="EMBL/GenBank/DDBJ databases">
        <title>novel species in genus Corynebacterium.</title>
        <authorList>
            <person name="Zhang G."/>
        </authorList>
    </citation>
    <scope>NUCLEOTIDE SEQUENCE [LARGE SCALE GENOMIC DNA]</scope>
    <source>
        <strain evidence="4 5">zg-917</strain>
        <strain evidence="3">Zg-917</strain>
    </source>
</reference>
<dbReference type="AlphaFoldDB" id="A0A7H0JZP7"/>
<evidence type="ECO:0000313" key="3">
    <source>
        <dbReference type="EMBL" id="QNP90513.1"/>
    </source>
</evidence>
<proteinExistence type="predicted"/>
<feature type="transmembrane region" description="Helical" evidence="1">
    <location>
        <begin position="57"/>
        <end position="78"/>
    </location>
</feature>
<keyword evidence="1" id="KW-1133">Transmembrane helix</keyword>
<keyword evidence="1" id="KW-0812">Transmembrane</keyword>
<feature type="transmembrane region" description="Helical" evidence="1">
    <location>
        <begin position="7"/>
        <end position="29"/>
    </location>
</feature>
<protein>
    <recommendedName>
        <fullName evidence="6">Alkaline shock response membrane anchor protein AmaP</fullName>
    </recommendedName>
</protein>
<keyword evidence="5" id="KW-1185">Reference proteome</keyword>
<dbReference type="Proteomes" id="UP000516235">
    <property type="component" value="Chromosome"/>
</dbReference>
<dbReference type="Proteomes" id="UP000642876">
    <property type="component" value="Unassembled WGS sequence"/>
</dbReference>
<dbReference type="EMBL" id="CP061032">
    <property type="protein sequence ID" value="QNP90513.1"/>
    <property type="molecule type" value="Genomic_DNA"/>
</dbReference>
<evidence type="ECO:0000313" key="4">
    <source>
        <dbReference type="Proteomes" id="UP000516235"/>
    </source>
</evidence>
<gene>
    <name evidence="2" type="ORF">H7348_06415</name>
    <name evidence="3" type="ORF">IAU68_01610</name>
</gene>
<sequence>MTKTLSFFNRLTTFLLGLLLVFVGLFPIAEYWDVPYLSDFIETVNRSRLADLPYEGWYVKALIGASIVLLIIGLWILLANISSRAFSNGNIVPADATHGDTVINVQRVSEAACDTLQGLDEVLHADSRVATVINRPTATFTVTANPSYPLEDVIRIIEAADDDFRMASHTMDIDTVWKLQFDRVTA</sequence>
<evidence type="ECO:0008006" key="6">
    <source>
        <dbReference type="Google" id="ProtNLM"/>
    </source>
</evidence>
<name>A0A7H0JZP7_9CORY</name>